<proteinExistence type="predicted"/>
<reference evidence="2" key="1">
    <citation type="journal article" date="2022" name="Mol. Ecol. Resour.">
        <title>The genomes of chicory, endive, great burdock and yacon provide insights into Asteraceae palaeo-polyploidization history and plant inulin production.</title>
        <authorList>
            <person name="Fan W."/>
            <person name="Wang S."/>
            <person name="Wang H."/>
            <person name="Wang A."/>
            <person name="Jiang F."/>
            <person name="Liu H."/>
            <person name="Zhao H."/>
            <person name="Xu D."/>
            <person name="Zhang Y."/>
        </authorList>
    </citation>
    <scope>NUCLEOTIDE SEQUENCE [LARGE SCALE GENOMIC DNA]</scope>
    <source>
        <strain evidence="2">cv. Yunnan</strain>
    </source>
</reference>
<sequence length="174" mass="18850">MIMNQKERSKEIVGSFDMESSPLHFPHLILLNLIYKKEIIHSFRKEKVKMLWSLASNETPVPPHSHYNPLNEPSSLGLKLKKSRSLLKLYQASISQAPTVSGVGISGPDVNARVGILGTDVNARVVISGSDVNARVGISGPDVKARVGISGSDVKARAGISGSDVKPSWKAYFC</sequence>
<protein>
    <submittedName>
        <fullName evidence="1">Uncharacterized protein</fullName>
    </submittedName>
</protein>
<keyword evidence="2" id="KW-1185">Reference proteome</keyword>
<comment type="caution">
    <text evidence="1">The sequence shown here is derived from an EMBL/GenBank/DDBJ whole genome shotgun (WGS) entry which is preliminary data.</text>
</comment>
<reference evidence="1 2" key="2">
    <citation type="journal article" date="2022" name="Mol. Ecol. Resour.">
        <title>The genomes of chicory, endive, great burdock and yacon provide insights into Asteraceae paleo-polyploidization history and plant inulin production.</title>
        <authorList>
            <person name="Fan W."/>
            <person name="Wang S."/>
            <person name="Wang H."/>
            <person name="Wang A."/>
            <person name="Jiang F."/>
            <person name="Liu H."/>
            <person name="Zhao H."/>
            <person name="Xu D."/>
            <person name="Zhang Y."/>
        </authorList>
    </citation>
    <scope>NUCLEOTIDE SEQUENCE [LARGE SCALE GENOMIC DNA]</scope>
    <source>
        <strain evidence="2">cv. Yunnan</strain>
        <tissue evidence="1">Leaves</tissue>
    </source>
</reference>
<accession>A0ACB9IXT3</accession>
<evidence type="ECO:0000313" key="2">
    <source>
        <dbReference type="Proteomes" id="UP001056120"/>
    </source>
</evidence>
<name>A0ACB9IXT3_9ASTR</name>
<evidence type="ECO:0000313" key="1">
    <source>
        <dbReference type="EMBL" id="KAI3812266.1"/>
    </source>
</evidence>
<organism evidence="1 2">
    <name type="scientific">Smallanthus sonchifolius</name>
    <dbReference type="NCBI Taxonomy" id="185202"/>
    <lineage>
        <taxon>Eukaryota</taxon>
        <taxon>Viridiplantae</taxon>
        <taxon>Streptophyta</taxon>
        <taxon>Embryophyta</taxon>
        <taxon>Tracheophyta</taxon>
        <taxon>Spermatophyta</taxon>
        <taxon>Magnoliopsida</taxon>
        <taxon>eudicotyledons</taxon>
        <taxon>Gunneridae</taxon>
        <taxon>Pentapetalae</taxon>
        <taxon>asterids</taxon>
        <taxon>campanulids</taxon>
        <taxon>Asterales</taxon>
        <taxon>Asteraceae</taxon>
        <taxon>Asteroideae</taxon>
        <taxon>Heliantheae alliance</taxon>
        <taxon>Millerieae</taxon>
        <taxon>Smallanthus</taxon>
    </lineage>
</organism>
<gene>
    <name evidence="1" type="ORF">L1987_16973</name>
</gene>
<dbReference type="Proteomes" id="UP001056120">
    <property type="component" value="Linkage Group LG06"/>
</dbReference>
<dbReference type="EMBL" id="CM042023">
    <property type="protein sequence ID" value="KAI3812266.1"/>
    <property type="molecule type" value="Genomic_DNA"/>
</dbReference>